<dbReference type="InterPro" id="IPR054116">
    <property type="entry name" value="Cas12a_REC2"/>
</dbReference>
<feature type="active site" description="For pre-crRNA processing" evidence="1">
    <location>
        <position position="869"/>
    </location>
</feature>
<evidence type="ECO:0000256" key="3">
    <source>
        <dbReference type="PIRSR" id="PIRSR627620-3"/>
    </source>
</evidence>
<dbReference type="EMBL" id="VJEZ01000003">
    <property type="protein sequence ID" value="MWZ39550.1"/>
    <property type="molecule type" value="Genomic_DNA"/>
</dbReference>
<feature type="site" description="Binds DNA in crRNA-target DNA heteroduplex" evidence="3">
    <location>
        <position position="320"/>
    </location>
</feature>
<comment type="caution">
    <text evidence="9">The sequence shown here is derived from an EMBL/GenBank/DDBJ whole genome shotgun (WGS) entry which is preliminary data.</text>
</comment>
<dbReference type="InterPro" id="IPR027620">
    <property type="entry name" value="Cas12a"/>
</dbReference>
<dbReference type="Proteomes" id="UP000469081">
    <property type="component" value="Unassembled WGS sequence"/>
</dbReference>
<feature type="domain" description="Cas12a PI" evidence="8">
    <location>
        <begin position="663"/>
        <end position="762"/>
    </location>
</feature>
<dbReference type="Pfam" id="PF22222">
    <property type="entry name" value="Cpf1_PI-like"/>
    <property type="match status" value="1"/>
</dbReference>
<sequence length="1300" mass="151915">MSIYQEFVNKYSLSKTLRFELIPQGKTLENIKARGLILDDEKRAKDYKKAKQIIDKYHQFFIEEILSSVCISEDLLQNYSDVYFKLKKSDDDNLQKDFKSAKDTIKKQISEYIKDSEKFKNLFNQNLIDAKKGQESDLILWLKQSKDNGIELFKANSDITDIDEALEIIKSFKGWTTYFKGFHENRKNVYSSNDIPTSIIYRIVDDNLPKFLENKAKYESLKDKAPEAINYEQIKKDLAEELTFDIDYKTSEVNQRVFSLDEVFEIANFNNYLNQSGITKFNTIIGGKFVNGENTKRKGINEYINLYSQQINDKTLKKYKMSVLFKQILSDTESKSFVIDKLEDDSDVVTTMQSFYEQIAAFKTVEEKSIKETLSLLFDDLKAQKLDLSKIYFKNDKSLTDLSQQVFDDYSVIGTAVLEYITQQIAPKNLDNPSKKEQELIAKKTEKAKYLSLETIKLALEEFNKHRDIDKQCRFEEILANFAAIPMIFDEIAQNKDNLAQISIKYQNQGKKDLLQASAEDDVKAIKDLLDQTNNLLHKLKIFHISQSEDKANILDKDEHFYLVFEECYFELANIVPLYNKIRNYITQKPYSDEKFKLNFENSTLANGWDKNKEPDNTAILFIKDDKYYLGVMNKKNNKIFDDKAIKENKGEGYKKIVYKLLPGANKMLPKVFFSAKSIKFYNPSEDILRIRNHSTHTKNGSPQKGYEKFEFNIEDCRKFIDFYKQSISKHPEWKDFGFRFSDTQRYNSIDEFYREVENQGYKLTFENISESYIDSVVNQGKLYLFQIYNKDFSAYSKGRPNLHTLYWKALFDERNLQDVVYKLNGEAELFYRKQSIPKKITHPAKEAIANKNKDNPKKESVFEYDLIKDKRFTEDKFFFHCPITINFKSSGANKFNDEINLLLKEKANDVHILSIDRGERHLAYYTLVDGKGNIIKQDTFNIIGNDRMKTNYHDKLAAIEKDRDSARKDWKKINNIKEMKEGYLSQVVHEIAKLVIEYNAIVVFEDLNFGFKRGRFKVEKQVYQKLEKMLIEKLNYLVFKDNEFDKTGGVLRAYQLTAPFETFKKMGKQTGIIYYVPAGFTSKICPVTGFVNQLYPKYESVSKSQEFFSKFDKICYNLDKGYFEFSFDYKNFGDKAAKGKWTIASFGSRLINFRNSDKNHNWDTREVYPTKELEKLLKDYSIEYGHGECIKAAICGESDKKFFAKLTSVLNTILQMRNSKTGTELDYLISPVADVNGNFFDSRQAPKNMPQDADANGAYHIGLKGLMLLGRIKNNQEGKKLNLVIKNEEYFEFVQNRNN</sequence>
<feature type="domain" description="Cas12a nuclease" evidence="5">
    <location>
        <begin position="1085"/>
        <end position="1245"/>
    </location>
</feature>
<feature type="site" description="Binds PAM" evidence="3">
    <location>
        <position position="671"/>
    </location>
</feature>
<evidence type="ECO:0000313" key="9">
    <source>
        <dbReference type="EMBL" id="MWZ39550.1"/>
    </source>
</evidence>
<dbReference type="InterPro" id="IPR040882">
    <property type="entry name" value="Cas12a_NUC"/>
</dbReference>
<feature type="site" description="Binds Target strand DNA" evidence="3">
    <location>
        <position position="677"/>
    </location>
</feature>
<accession>A0A6I4RY87</accession>
<dbReference type="SMR" id="A0A6I4RY87"/>
<feature type="site" description="Binds crRNA" evidence="3">
    <location>
        <position position="833"/>
    </location>
</feature>
<feature type="domain" description="Cas12a REC1" evidence="4">
    <location>
        <begin position="48"/>
        <end position="328"/>
    </location>
</feature>
<feature type="active site" description="For pre-crRNA processing" evidence="1">
    <location>
        <position position="843"/>
    </location>
</feature>
<feature type="region of interest" description="Binds crRNA in crRNA-target DNA heteroduplex" evidence="2">
    <location>
        <begin position="326"/>
        <end position="329"/>
    </location>
</feature>
<reference evidence="9 10" key="1">
    <citation type="submission" date="2019-06" db="EMBL/GenBank/DDBJ databases">
        <title>Phylogeography and genetic diversity of Francisella tularensis subsp. holarctica in France (1947-2018).</title>
        <authorList>
            <person name="Kevin M."/>
            <person name="Madani N."/>
            <person name="Maurin M."/>
        </authorList>
    </citation>
    <scope>NUCLEOTIDE SEQUENCE [LARGE SCALE GENOMIC DNA]</scope>
    <source>
        <strain evidence="9 10">ATCC 15482</strain>
    </source>
</reference>
<dbReference type="InterPro" id="IPR053993">
    <property type="entry name" value="Cas12a_PI"/>
</dbReference>
<feature type="region of interest" description="Binds crRNA alone and in crRNA-target DNA heteroduplex" evidence="2">
    <location>
        <begin position="47"/>
        <end position="51"/>
    </location>
</feature>
<feature type="region of interest" description="Binds crRNA in crRNA-target DNA heteroduplex" evidence="2">
    <location>
        <begin position="538"/>
        <end position="541"/>
    </location>
</feature>
<evidence type="ECO:0000259" key="8">
    <source>
        <dbReference type="Pfam" id="PF22222"/>
    </source>
</evidence>
<evidence type="ECO:0000256" key="2">
    <source>
        <dbReference type="PIRSR" id="PIRSR627620-2"/>
    </source>
</evidence>
<dbReference type="NCBIfam" id="TIGR04330">
    <property type="entry name" value="cas_Cpf1"/>
    <property type="match status" value="1"/>
</dbReference>
<feature type="site" description="Caps the crRNA-target DNA heteroduplex" evidence="3">
    <location>
        <position position="410"/>
    </location>
</feature>
<dbReference type="InterPro" id="IPR040787">
    <property type="entry name" value="Cas12a_REC1"/>
</dbReference>
<feature type="site" description="Binds DNA protospacer adjacent motif (PAM)" evidence="3">
    <location>
        <position position="613"/>
    </location>
</feature>
<protein>
    <submittedName>
        <fullName evidence="9">Type V CRISPR-associated protein Cpf1</fullName>
    </submittedName>
</protein>
<dbReference type="RefSeq" id="WP_003040289.1">
    <property type="nucleotide sequence ID" value="NZ_VJEZ01000003.1"/>
</dbReference>
<evidence type="ECO:0000259" key="5">
    <source>
        <dbReference type="Pfam" id="PF18510"/>
    </source>
</evidence>
<proteinExistence type="predicted"/>
<feature type="site" description="Binds DNA in crRNA-target DNA heteroduplex" evidence="3">
    <location>
        <position position="334"/>
    </location>
</feature>
<evidence type="ECO:0000259" key="4">
    <source>
        <dbReference type="Pfam" id="PF18501"/>
    </source>
</evidence>
<dbReference type="Pfam" id="PF18510">
    <property type="entry name" value="NUC"/>
    <property type="match status" value="1"/>
</dbReference>
<feature type="active site" description="For pre-crRNA processing" evidence="1">
    <location>
        <position position="852"/>
    </location>
</feature>
<dbReference type="Pfam" id="PF18516">
    <property type="entry name" value="RuvC_1"/>
    <property type="match status" value="1"/>
</dbReference>
<evidence type="ECO:0000256" key="1">
    <source>
        <dbReference type="PIRSR" id="PIRSR627620-1"/>
    </source>
</evidence>
<evidence type="ECO:0000313" key="10">
    <source>
        <dbReference type="Proteomes" id="UP000469081"/>
    </source>
</evidence>
<feature type="region of interest" description="Binds crRNA" evidence="2">
    <location>
        <begin position="803"/>
        <end position="804"/>
    </location>
</feature>
<feature type="active site" description="For DNase activity of RuvC domain" evidence="1">
    <location>
        <position position="1255"/>
    </location>
</feature>
<feature type="region of interest" description="Binds crRNA" evidence="2">
    <location>
        <begin position="591"/>
        <end position="595"/>
    </location>
</feature>
<feature type="site" description="Binds Target strand DNA" evidence="3">
    <location>
        <position position="667"/>
    </location>
</feature>
<feature type="region of interest" description="Binds DNA in crRNA-target DNA heteroduplex" evidence="2">
    <location>
        <begin position="301"/>
        <end position="305"/>
    </location>
</feature>
<dbReference type="Pfam" id="PF18501">
    <property type="entry name" value="REC1"/>
    <property type="match status" value="1"/>
</dbReference>
<feature type="region of interest" description="Binds crRNA alone and in crRNA-target DNA heteroduplex" evidence="2">
    <location>
        <begin position="182"/>
        <end position="186"/>
    </location>
</feature>
<organism evidence="9 10">
    <name type="scientific">Francisella tularensis</name>
    <dbReference type="NCBI Taxonomy" id="263"/>
    <lineage>
        <taxon>Bacteria</taxon>
        <taxon>Pseudomonadati</taxon>
        <taxon>Pseudomonadota</taxon>
        <taxon>Gammaproteobacteria</taxon>
        <taxon>Thiotrichales</taxon>
        <taxon>Francisellaceae</taxon>
        <taxon>Francisella</taxon>
    </lineage>
</organism>
<dbReference type="Pfam" id="PF21918">
    <property type="entry name" value="cas_Cpf1_2nd"/>
    <property type="match status" value="1"/>
</dbReference>
<feature type="site" description="Binds DNA in crRNA-target DNA heteroduplex" evidence="3">
    <location>
        <position position="589"/>
    </location>
</feature>
<gene>
    <name evidence="9" type="ORF">FNC33_03155</name>
</gene>
<feature type="region of interest" description="Binds crRNA" evidence="2">
    <location>
        <begin position="791"/>
        <end position="794"/>
    </location>
</feature>
<feature type="region of interest" description="Binds crRNA" evidence="2">
    <location>
        <begin position="865"/>
        <end position="873"/>
    </location>
</feature>
<evidence type="ECO:0000259" key="6">
    <source>
        <dbReference type="Pfam" id="PF18516"/>
    </source>
</evidence>
<feature type="site" description="Binds crRNA alone and in crRNA-target DNA heteroduplex" evidence="3">
    <location>
        <position position="16"/>
    </location>
</feature>
<evidence type="ECO:0000259" key="7">
    <source>
        <dbReference type="Pfam" id="PF21918"/>
    </source>
</evidence>
<feature type="active site" description="For DNase activity of RuvC domain" evidence="1">
    <location>
        <position position="1006"/>
    </location>
</feature>
<dbReference type="InterPro" id="IPR040852">
    <property type="entry name" value="RuvC_1"/>
</dbReference>
<feature type="domain" description="Cas12a REC2" evidence="7">
    <location>
        <begin position="344"/>
        <end position="587"/>
    </location>
</feature>
<feature type="domain" description="Cas12a RuvC nuclease" evidence="6">
    <location>
        <begin position="892"/>
        <end position="1299"/>
    </location>
</feature>
<feature type="active site" description="For DNase activity of RuvC domain" evidence="1">
    <location>
        <position position="917"/>
    </location>
</feature>
<name>A0A6I4RY87_FRATU</name>
<feature type="site" description="Binds Target strand DNA; via amide nitrogen" evidence="3">
    <location>
        <position position="826"/>
    </location>
</feature>